<dbReference type="Gene3D" id="3.30.950.30">
    <property type="entry name" value="Schlafen, AAA domain"/>
    <property type="match status" value="1"/>
</dbReference>
<dbReference type="RefSeq" id="WP_000711252.1">
    <property type="nucleotide sequence ID" value="NC_012472.1"/>
</dbReference>
<dbReference type="KEGG" id="bcx:BCA_2062"/>
<proteinExistence type="predicted"/>
<dbReference type="PATRIC" id="fig|572264.18.peg.2008"/>
<evidence type="ECO:0000313" key="3">
    <source>
        <dbReference type="Proteomes" id="UP000002210"/>
    </source>
</evidence>
<dbReference type="AlphaFoldDB" id="A0A158RJG0"/>
<sequence>MKKEEFAKFLEEPTREGLRYILQYQTGEQNELDFKLEWPTTGKLAKHILAFVNFGGGCLIVGVKEEETGLESVGLHSFKKKEDIFNEIDKFLPKDLMNQLTILDFEYKESEYPTLKNKKFQVLIINDYPQKIPFVSSRDGDGIKKDRIYTRRGIQSVEASYEEIQQIVNRRIDTGYSSTSEIELETHLTQLKTLYEEISPYTYYRQGGAFANLSHNISKHLYGAFGETVKKENPNYPTENYEQFINRIINKKKKKIELELDILNIED</sequence>
<reference evidence="2 3" key="1">
    <citation type="submission" date="2009-02" db="EMBL/GenBank/DDBJ databases">
        <title>Genome sequence of Bacillus cereus 03BB102.</title>
        <authorList>
            <person name="Dodson R.J."/>
            <person name="Jackson P."/>
            <person name="Munk A.C."/>
            <person name="Brettin T."/>
            <person name="Bruce D."/>
            <person name="Detter C."/>
            <person name="Tapia R."/>
            <person name="Han C."/>
            <person name="Sutton G."/>
            <person name="Sims D."/>
        </authorList>
    </citation>
    <scope>NUCLEOTIDE SEQUENCE [LARGE SCALE GENOMIC DNA]</scope>
    <source>
        <strain evidence="2 3">03BB102</strain>
    </source>
</reference>
<feature type="domain" description="Schlafen AlbA-2" evidence="1">
    <location>
        <begin position="28"/>
        <end position="159"/>
    </location>
</feature>
<dbReference type="Proteomes" id="UP000002210">
    <property type="component" value="Chromosome"/>
</dbReference>
<name>A0A158RJG0_BACC3</name>
<organism evidence="2 3">
    <name type="scientific">Bacillus cereus (strain 03BB102)</name>
    <dbReference type="NCBI Taxonomy" id="572264"/>
    <lineage>
        <taxon>Bacteria</taxon>
        <taxon>Bacillati</taxon>
        <taxon>Bacillota</taxon>
        <taxon>Bacilli</taxon>
        <taxon>Bacillales</taxon>
        <taxon>Bacillaceae</taxon>
        <taxon>Bacillus</taxon>
        <taxon>Bacillus cereus group</taxon>
    </lineage>
</organism>
<evidence type="ECO:0000259" key="1">
    <source>
        <dbReference type="Pfam" id="PF04326"/>
    </source>
</evidence>
<dbReference type="Pfam" id="PF04326">
    <property type="entry name" value="SLFN_AlbA_2"/>
    <property type="match status" value="1"/>
</dbReference>
<evidence type="ECO:0000313" key="2">
    <source>
        <dbReference type="EMBL" id="ACO27279.1"/>
    </source>
</evidence>
<protein>
    <submittedName>
        <fullName evidence="2">Putative transcriptional regulator</fullName>
    </submittedName>
</protein>
<dbReference type="InterPro" id="IPR007421">
    <property type="entry name" value="Schlafen_AlbA_2_dom"/>
</dbReference>
<gene>
    <name evidence="2" type="ordered locus">BCA_2062</name>
</gene>
<accession>A0A158RJG0</accession>
<dbReference type="InterPro" id="IPR038461">
    <property type="entry name" value="Schlafen_AlbA_2_dom_sf"/>
</dbReference>
<dbReference type="EMBL" id="CP001407">
    <property type="protein sequence ID" value="ACO27279.1"/>
    <property type="molecule type" value="Genomic_DNA"/>
</dbReference>